<feature type="region of interest" description="Disordered" evidence="1">
    <location>
        <begin position="218"/>
        <end position="250"/>
    </location>
</feature>
<dbReference type="eggNOG" id="COG3416">
    <property type="taxonomic scope" value="Bacteria"/>
</dbReference>
<protein>
    <recommendedName>
        <fullName evidence="4">Plasmid replication/partition related protein</fullName>
    </recommendedName>
</protein>
<feature type="region of interest" description="Disordered" evidence="1">
    <location>
        <begin position="110"/>
        <end position="150"/>
    </location>
</feature>
<reference evidence="2 3" key="1">
    <citation type="submission" date="2008-03" db="EMBL/GenBank/DDBJ databases">
        <title>Complete sequence of Leptothrix cholodnii SP-6.</title>
        <authorList>
            <consortium name="US DOE Joint Genome Institute"/>
            <person name="Copeland A."/>
            <person name="Lucas S."/>
            <person name="Lapidus A."/>
            <person name="Glavina del Rio T."/>
            <person name="Dalin E."/>
            <person name="Tice H."/>
            <person name="Bruce D."/>
            <person name="Goodwin L."/>
            <person name="Pitluck S."/>
            <person name="Chertkov O."/>
            <person name="Brettin T."/>
            <person name="Detter J.C."/>
            <person name="Han C."/>
            <person name="Kuske C.R."/>
            <person name="Schmutz J."/>
            <person name="Larimer F."/>
            <person name="Land M."/>
            <person name="Hauser L."/>
            <person name="Kyrpides N."/>
            <person name="Lykidis A."/>
            <person name="Emerson D."/>
            <person name="Richardson P."/>
        </authorList>
    </citation>
    <scope>NUCLEOTIDE SEQUENCE [LARGE SCALE GENOMIC DNA]</scope>
    <source>
        <strain evidence="3">ATCC 51168 / LMG 8142 / SP-6</strain>
    </source>
</reference>
<dbReference type="STRING" id="395495.Lcho_2492"/>
<dbReference type="RefSeq" id="WP_012347513.1">
    <property type="nucleotide sequence ID" value="NC_010524.1"/>
</dbReference>
<name>B1Y5P5_LEPCP</name>
<feature type="compositionally biased region" description="Basic and acidic residues" evidence="1">
    <location>
        <begin position="218"/>
        <end position="235"/>
    </location>
</feature>
<gene>
    <name evidence="2" type="ordered locus">Lcho_2492</name>
</gene>
<organism evidence="2 3">
    <name type="scientific">Leptothrix cholodnii (strain ATCC 51168 / LMG 8142 / SP-6)</name>
    <name type="common">Leptothrix discophora (strain SP-6)</name>
    <dbReference type="NCBI Taxonomy" id="395495"/>
    <lineage>
        <taxon>Bacteria</taxon>
        <taxon>Pseudomonadati</taxon>
        <taxon>Pseudomonadota</taxon>
        <taxon>Betaproteobacteria</taxon>
        <taxon>Burkholderiales</taxon>
        <taxon>Sphaerotilaceae</taxon>
        <taxon>Leptothrix</taxon>
    </lineage>
</organism>
<evidence type="ECO:0000313" key="3">
    <source>
        <dbReference type="Proteomes" id="UP000001693"/>
    </source>
</evidence>
<dbReference type="SUPFAM" id="SSF109709">
    <property type="entry name" value="KorB DNA-binding domain-like"/>
    <property type="match status" value="1"/>
</dbReference>
<evidence type="ECO:0000256" key="1">
    <source>
        <dbReference type="SAM" id="MobiDB-lite"/>
    </source>
</evidence>
<dbReference type="HOGENOM" id="CLU_064963_0_0_4"/>
<evidence type="ECO:0000313" key="2">
    <source>
        <dbReference type="EMBL" id="ACB34757.1"/>
    </source>
</evidence>
<dbReference type="KEGG" id="lch:Lcho_2492"/>
<dbReference type="OrthoDB" id="5944985at2"/>
<keyword evidence="3" id="KW-1185">Reference proteome</keyword>
<evidence type="ECO:0008006" key="4">
    <source>
        <dbReference type="Google" id="ProtNLM"/>
    </source>
</evidence>
<dbReference type="EMBL" id="CP001013">
    <property type="protein sequence ID" value="ACB34757.1"/>
    <property type="molecule type" value="Genomic_DNA"/>
</dbReference>
<sequence>MNIVVNAELQAYIDPLTAEELEALERSLLAEGCRDALVLWGDVLVDGHNRHRLCLKHGLPFRTVQNPRFKSLEDVHLWMIDQHLGRRSVSNFQRGLLALRKSEIVAGQRARAFAPQPAEPARDEPAPPAAAETAPPPTPAATSPAPERMDSREAIAKAARLSSNQVVMIERIRKQAAPEVVAAVRAGTISINAAAAVATLPAEEQIAAATAGADELKQAARRVREARSKPPKPRETPAASEQDTEPDELEMLRERVTQLTAENLDLRRQLAELQALQARTP</sequence>
<proteinExistence type="predicted"/>
<dbReference type="AlphaFoldDB" id="B1Y5P5"/>
<accession>B1Y5P5</accession>
<dbReference type="Proteomes" id="UP000001693">
    <property type="component" value="Chromosome"/>
</dbReference>